<reference evidence="1 2" key="1">
    <citation type="submission" date="2016-03" db="EMBL/GenBank/DDBJ databases">
        <authorList>
            <consortium name="Pathogen Informatics"/>
        </authorList>
    </citation>
    <scope>NUCLEOTIDE SEQUENCE [LARGE SCALE GENOMIC DNA]</scope>
    <source>
        <strain evidence="1 2">NCTC13364</strain>
    </source>
</reference>
<protein>
    <submittedName>
        <fullName evidence="1">Uncharacterized protein</fullName>
    </submittedName>
</protein>
<accession>A0A157QPJ6</accession>
<evidence type="ECO:0000313" key="2">
    <source>
        <dbReference type="Proteomes" id="UP000077037"/>
    </source>
</evidence>
<sequence length="150" mass="16697">MHTPSTTPEQTVGLDIAINALDSILRQSTIPFIHDIARAALDRLQAGPAGDNLVRVIVAFDRFNARRYGQPWIARVVRWPPGKRCDLTFGIFLGSASGGDGEVLARAGDIIRWGQRDHRGRHTWARWGIAQDDGSVQPCAERDARRAYRI</sequence>
<dbReference type="RefSeq" id="WP_066416864.1">
    <property type="nucleotide sequence ID" value="NZ_FKBS01000025.1"/>
</dbReference>
<evidence type="ECO:0000313" key="1">
    <source>
        <dbReference type="EMBL" id="SAI46939.1"/>
    </source>
</evidence>
<gene>
    <name evidence="1" type="ORF">SAMEA1982600_03742</name>
</gene>
<dbReference type="AlphaFoldDB" id="A0A157QPJ6"/>
<name>A0A157QPJ6_9BORD</name>
<dbReference type="EMBL" id="FKBS01000025">
    <property type="protein sequence ID" value="SAI46939.1"/>
    <property type="molecule type" value="Genomic_DNA"/>
</dbReference>
<dbReference type="OrthoDB" id="2086256at2"/>
<proteinExistence type="predicted"/>
<dbReference type="Proteomes" id="UP000077037">
    <property type="component" value="Unassembled WGS sequence"/>
</dbReference>
<organism evidence="1 2">
    <name type="scientific">Bordetella ansorpii</name>
    <dbReference type="NCBI Taxonomy" id="288768"/>
    <lineage>
        <taxon>Bacteria</taxon>
        <taxon>Pseudomonadati</taxon>
        <taxon>Pseudomonadota</taxon>
        <taxon>Betaproteobacteria</taxon>
        <taxon>Burkholderiales</taxon>
        <taxon>Alcaligenaceae</taxon>
        <taxon>Bordetella</taxon>
    </lineage>
</organism>